<protein>
    <recommendedName>
        <fullName evidence="4">Secreted protein</fullName>
    </recommendedName>
</protein>
<dbReference type="KEGG" id="lfa:LFA_1098"/>
<dbReference type="HOGENOM" id="CLU_1967802_0_0_6"/>
<dbReference type="EMBL" id="LN614827">
    <property type="protein sequence ID" value="CEG56532.1"/>
    <property type="molecule type" value="Genomic_DNA"/>
</dbReference>
<sequence>MRKKIRLFFLANICSLAAWNAYSAVDMTIVNTSDRAAEVAIGHHLCEETSTCNITPGKSIYITPELLQKMCSDTPTNCDITFGVEGIQTTIATCKYNIQEGIQYLARSRWLEYTARDLSHTVVEVFKRDKNS</sequence>
<gene>
    <name evidence="2" type="ORF">LFA_1098</name>
</gene>
<dbReference type="OrthoDB" id="9961323at2"/>
<dbReference type="AlphaFoldDB" id="A0A098G226"/>
<reference evidence="3" key="1">
    <citation type="submission" date="2014-09" db="EMBL/GenBank/DDBJ databases">
        <authorList>
            <person name="Gomez-Valero L."/>
        </authorList>
    </citation>
    <scope>NUCLEOTIDE SEQUENCE [LARGE SCALE GENOMIC DNA]</scope>
    <source>
        <strain evidence="3">ATCC700992</strain>
    </source>
</reference>
<evidence type="ECO:0000256" key="1">
    <source>
        <dbReference type="SAM" id="SignalP"/>
    </source>
</evidence>
<dbReference type="Proteomes" id="UP000032430">
    <property type="component" value="Chromosome I"/>
</dbReference>
<keyword evidence="1" id="KW-0732">Signal</keyword>
<feature type="chain" id="PRO_5001935398" description="Secreted protein" evidence="1">
    <location>
        <begin position="21"/>
        <end position="132"/>
    </location>
</feature>
<feature type="signal peptide" evidence="1">
    <location>
        <begin position="1"/>
        <end position="20"/>
    </location>
</feature>
<evidence type="ECO:0000313" key="2">
    <source>
        <dbReference type="EMBL" id="CEG56532.1"/>
    </source>
</evidence>
<organism evidence="2 3">
    <name type="scientific">Legionella fallonii LLAP-10</name>
    <dbReference type="NCBI Taxonomy" id="1212491"/>
    <lineage>
        <taxon>Bacteria</taxon>
        <taxon>Pseudomonadati</taxon>
        <taxon>Pseudomonadota</taxon>
        <taxon>Gammaproteobacteria</taxon>
        <taxon>Legionellales</taxon>
        <taxon>Legionellaceae</taxon>
        <taxon>Legionella</taxon>
    </lineage>
</organism>
<accession>A0A098G226</accession>
<evidence type="ECO:0008006" key="4">
    <source>
        <dbReference type="Google" id="ProtNLM"/>
    </source>
</evidence>
<evidence type="ECO:0000313" key="3">
    <source>
        <dbReference type="Proteomes" id="UP000032430"/>
    </source>
</evidence>
<dbReference type="RefSeq" id="WP_045095180.1">
    <property type="nucleotide sequence ID" value="NZ_LN614827.1"/>
</dbReference>
<keyword evidence="3" id="KW-1185">Reference proteome</keyword>
<proteinExistence type="predicted"/>
<name>A0A098G226_9GAMM</name>